<dbReference type="CDD" id="cd02249">
    <property type="entry name" value="ZZ"/>
    <property type="match status" value="1"/>
</dbReference>
<feature type="region of interest" description="Disordered" evidence="8">
    <location>
        <begin position="3532"/>
        <end position="3553"/>
    </location>
</feature>
<evidence type="ECO:0000256" key="6">
    <source>
        <dbReference type="PROSITE-ProRule" id="PRU00508"/>
    </source>
</evidence>
<feature type="region of interest" description="UBR4 E3 catalytic module" evidence="7">
    <location>
        <begin position="5863"/>
        <end position="6599"/>
    </location>
</feature>
<feature type="compositionally biased region" description="Low complexity" evidence="8">
    <location>
        <begin position="2831"/>
        <end position="2851"/>
    </location>
</feature>
<feature type="compositionally biased region" description="Gly residues" evidence="8">
    <location>
        <begin position="823"/>
        <end position="833"/>
    </location>
</feature>
<evidence type="ECO:0000256" key="2">
    <source>
        <dbReference type="ARBA" id="ARBA00022723"/>
    </source>
</evidence>
<dbReference type="SMART" id="SM00291">
    <property type="entry name" value="ZnF_ZZ"/>
    <property type="match status" value="1"/>
</dbReference>
<dbReference type="InterPro" id="IPR000433">
    <property type="entry name" value="Znf_ZZ"/>
</dbReference>
<feature type="region of interest" description="Disordered" evidence="8">
    <location>
        <begin position="219"/>
        <end position="242"/>
    </location>
</feature>
<feature type="domain" description="ZZ-type" evidence="9">
    <location>
        <begin position="3217"/>
        <end position="3279"/>
    </location>
</feature>
<feature type="region of interest" description="Disordered" evidence="8">
    <location>
        <begin position="1"/>
        <end position="26"/>
    </location>
</feature>
<evidence type="ECO:0000256" key="3">
    <source>
        <dbReference type="ARBA" id="ARBA00022771"/>
    </source>
</evidence>
<dbReference type="PROSITE" id="PS51157">
    <property type="entry name" value="ZF_UBR"/>
    <property type="match status" value="1"/>
</dbReference>
<evidence type="ECO:0000259" key="9">
    <source>
        <dbReference type="PROSITE" id="PS50135"/>
    </source>
</evidence>
<protein>
    <submittedName>
        <fullName evidence="11">E3 ubiquitin-protein ligase UBR4-domain-containing protein</fullName>
    </submittedName>
</protein>
<feature type="compositionally biased region" description="Acidic residues" evidence="8">
    <location>
        <begin position="3171"/>
        <end position="3180"/>
    </location>
</feature>
<feature type="compositionally biased region" description="Acidic residues" evidence="8">
    <location>
        <begin position="5691"/>
        <end position="5715"/>
    </location>
</feature>
<comment type="caution">
    <text evidence="11">The sequence shown here is derived from an EMBL/GenBank/DDBJ whole genome shotgun (WGS) entry which is preliminary data.</text>
</comment>
<feature type="region of interest" description="Disordered" evidence="8">
    <location>
        <begin position="2819"/>
        <end position="2858"/>
    </location>
</feature>
<dbReference type="SMART" id="SM00396">
    <property type="entry name" value="ZnF_UBR1"/>
    <property type="match status" value="1"/>
</dbReference>
<keyword evidence="3 5" id="KW-0863">Zinc-finger</keyword>
<feature type="compositionally biased region" description="Low complexity" evidence="8">
    <location>
        <begin position="3544"/>
        <end position="3553"/>
    </location>
</feature>
<dbReference type="PANTHER" id="PTHR21725:SF1">
    <property type="entry name" value="E3 UBIQUITIN-PROTEIN LIGASE UBR4"/>
    <property type="match status" value="1"/>
</dbReference>
<dbReference type="OrthoDB" id="207417at2759"/>
<feature type="region of interest" description="Disordered" evidence="8">
    <location>
        <begin position="295"/>
        <end position="346"/>
    </location>
</feature>
<feature type="region of interest" description="Disordered" evidence="8">
    <location>
        <begin position="389"/>
        <end position="420"/>
    </location>
</feature>
<dbReference type="EMBL" id="JAFCMP010000112">
    <property type="protein sequence ID" value="KAG5186244.1"/>
    <property type="molecule type" value="Genomic_DNA"/>
</dbReference>
<evidence type="ECO:0000313" key="11">
    <source>
        <dbReference type="EMBL" id="KAG5186244.1"/>
    </source>
</evidence>
<evidence type="ECO:0000256" key="4">
    <source>
        <dbReference type="ARBA" id="ARBA00022833"/>
    </source>
</evidence>
<feature type="compositionally biased region" description="Gly residues" evidence="8">
    <location>
        <begin position="4574"/>
        <end position="4583"/>
    </location>
</feature>
<dbReference type="PANTHER" id="PTHR21725">
    <property type="entry name" value="E3 UBIQUITIN-PROTEIN LIGASE UBR4"/>
    <property type="match status" value="1"/>
</dbReference>
<dbReference type="GO" id="GO:0008270">
    <property type="term" value="F:zinc ion binding"/>
    <property type="evidence" value="ECO:0007669"/>
    <property type="project" value="UniProtKB-KW"/>
</dbReference>
<name>A0A835Z9Y3_9STRA</name>
<dbReference type="PROSITE" id="PS52043">
    <property type="entry name" value="UBR4_E3"/>
    <property type="match status" value="1"/>
</dbReference>
<feature type="compositionally biased region" description="Low complexity" evidence="8">
    <location>
        <begin position="394"/>
        <end position="405"/>
    </location>
</feature>
<dbReference type="InterPro" id="IPR003126">
    <property type="entry name" value="Znf_UBR"/>
</dbReference>
<keyword evidence="2" id="KW-0479">Metal-binding</keyword>
<dbReference type="PROSITE" id="PS50135">
    <property type="entry name" value="ZF_ZZ_2"/>
    <property type="match status" value="1"/>
</dbReference>
<feature type="compositionally biased region" description="Low complexity" evidence="8">
    <location>
        <begin position="3753"/>
        <end position="3762"/>
    </location>
</feature>
<dbReference type="SUPFAM" id="SSF57850">
    <property type="entry name" value="RING/U-box"/>
    <property type="match status" value="1"/>
</dbReference>
<evidence type="ECO:0000256" key="7">
    <source>
        <dbReference type="PROSITE-ProRule" id="PRU01388"/>
    </source>
</evidence>
<feature type="compositionally biased region" description="Basic and acidic residues" evidence="8">
    <location>
        <begin position="2536"/>
        <end position="2546"/>
    </location>
</feature>
<feature type="region of interest" description="Disordered" evidence="8">
    <location>
        <begin position="5677"/>
        <end position="5715"/>
    </location>
</feature>
<feature type="compositionally biased region" description="Basic and acidic residues" evidence="8">
    <location>
        <begin position="327"/>
        <end position="336"/>
    </location>
</feature>
<feature type="compositionally biased region" description="Acidic residues" evidence="8">
    <location>
        <begin position="296"/>
        <end position="307"/>
    </location>
</feature>
<reference evidence="11" key="1">
    <citation type="submission" date="2021-02" db="EMBL/GenBank/DDBJ databases">
        <title>First Annotated Genome of the Yellow-green Alga Tribonema minus.</title>
        <authorList>
            <person name="Mahan K.M."/>
        </authorList>
    </citation>
    <scope>NUCLEOTIDE SEQUENCE</scope>
    <source>
        <strain evidence="11">UTEX B ZZ1240</strain>
    </source>
</reference>
<feature type="zinc finger region" description="UBR-type" evidence="6">
    <location>
        <begin position="1874"/>
        <end position="1960"/>
    </location>
</feature>
<feature type="compositionally biased region" description="Gly residues" evidence="8">
    <location>
        <begin position="2549"/>
        <end position="2559"/>
    </location>
</feature>
<evidence type="ECO:0000259" key="10">
    <source>
        <dbReference type="PROSITE" id="PS51157"/>
    </source>
</evidence>
<sequence length="6620" mass="682172">MEEAAAPGKRKREAGDGAEPGGADPVAEETQHGVLQGFLCAFKGSGMSAPIPQAILPVCCSLLHHLSHLLVAAAAASQAGEASAAGDLTVPSSELLRWAEYLSTAAVSRHDPASAGDAFPRVTGTAAWLVPLPLAEALSNFAIGALEAALAVKLQLDDVQRAVGIIERLIDIRRSPGSGMAPPAGSPWRSSAITSGMEDNGPLALPADLVAQLHAATETLNGGQRPPQRGATNSTGPKQVPSYFIDSENAAGARLIRWAAAVCRQETWQALLAEDRGAGGGGGGDADDLRRVAHMDEDEVSSEDDDRMNDMLSLNSDNDSHDDDDGGYDRGDHPDDNSETDDEIPPGDAVAEEAHARVAAATSVLAEGPVLSLQALWRCIARIVRTVRTRNESARQASQQRRGSSPSGGAGGSGDVDQPPFPRSANAAAYCWRACTDLLDALLDLHEATPLHTIPPALTPSDRATAMAVALPVLSRRSAGDQEWTLSSDTLESVRWLALAHDPRLPSVVQPLQTSLTCHCAARILAALPGGTSATSALALDLELQGSAAAAAKPPAVDPQPLLPEHLVCVATKVLLDTVRAAQRQEQTETATVPAAGSGRASAAAGLQFQSALQRLAMFTGEGGGATGALLEKLVLALVAVCAREGCRFTIEAMTTMASAASTSGDAPASGAAATTSATGTKKQRMTRASSVPSLSALLTPGWSQPYMQALLLGWRLLDPWQAAAQWTAVAAQEAEYGGGGAGTRAGGRRDRFGAACSQHQRSFVNLLNTMLSTSATSALRHALEDAALTSAPRSAPLRGPAVYVLRRCVSQCEHGKEEAGGWSKGSGGGGAAADGSEGKRLALRTWERFLSGCEEWAASSARSCDAYSLLELQLLAYQTTQMDHDDSVALMSRMARCVCTLLGCASENGEKVECAHRRAAQVLALLSFAVHQAYVQITSSPYSHTLLTAAFLRTTALPPTSYGEHTGLLAEYYMAGAVGKLQTRSSSSGAYGYKVHLADFSNLFTPSDGSGTPAWTSWAANNPAVVAMRTAVLEPAREGITLALNVAVTTGGPISAQLFLWGWRLSAMLGPSNAAMEALLSSDAAPCSSGPAAVTLLSALHGLLLEVPERGRGALPLAAGARAQDGGDLSFFNRALVTVQKAVVAGLELELPAAPAPALASATDAQPKGDARPLSLALVQGLSVYVRAAAAAAAAGAGAQPAEGLAKELALAIQSVCCVLQACHGYYGQLMMRAMGRSWLRARTNDRNSAVSAAAGLLGLQGTSHADTAAPASDMAAVMEPVALVAEVASCGSQLMPLSVTQEMDMGFAPRDLRNLMSDVGVALRSSDSVQSAGRSTVQAQEALLRQQLCEACVTQPARARSDPAHEEPDSVRHLTATKHRSIATGYTWEHMLANQVAAALFGEGGSAALPIYGPCAETAKLCKAARDAVDAALVAVAALLRCAKLVQGGVSSELRSAVIAGASLMFDVASAGWWDGQGHRWRSLLTNLCGGSARKSDEGLAIWRLHRAALLVAKGTGADAALDAAGAVAAARAPAAAAAAEVPEKAPHGKDALQQLRTASRRVAVSTGLSTLLLELQLRTTDGAATAAAYYGARPLAEVVHELVMGTSGGSAIGGAEPATDPRRGSGDLMRLLADTNDVALQENALMALRLLLRAQPEAAGAVAAAMALWPPVQLDAVIASVYGLGTPIMTEDLTAVLGCLVGVVGGGSAAAPSALMECLLAAFLNRVMLWVSWQPAAAGVGQGAGAAEAAEARPAHSVQDVVVHLANRLQCLPELLSFLTARARPVAMHLPASRAIFYGIVAAKLRLARALLMAAPCNAMRDVDERWVKEESTSALACLARNAGGSAAATAAGLGGDGGSSAQHAAAALPLSCTFMDTDGDYIQQHWYNCHTCGLVNEKGCCKLCTRVCHKGHELSYSRYSPFSCDCGGKDHNASSEPDSPCSPVRTQNFKCRCMRQHSQAEVNAIFGVPAGISALSTGSASASAPASSHAVARALPLRQPVLWTPEQWNRVVSGGTEFADLLQVHRSFRELALEQVSSGAAGAAGGGGSAREWGGACGGWGALFRPVGDAPAQVLHEVKVDRVVQPLRMLKPTSFMVSLPADGSSRGKVTRSAMAAHGINRSALDADSRGRLALPENQSVLLVDSLGLLAPPAVTFANFASRRVAFLLDVCHELLARLSASANHVTVAFDIIGVRFCPANDNHLLVWGLTRCCVVAFSASPKGPLRAQKLPLDLSFGLGEKSNSVLLRAEWLPGSQTAVAVTCTQFVRVFDLAGSISAPVQMLFLPGAPQADGAAARSSSIHDAVLVTTPRADAAAATDASGSAPPPGPATSVIVLTDGGELFSQALAPCAPADASVRDAALAAPTVETKLTHRLHTPQPPPRSSEAPGAQRGCLYLCPTSQLLIYSPVGAPPLMLRLDCGRDGGGGEDGELRVAGALQLLLCTNGDGGDGGGGGGAGGSGGGEASAMSLLQVTPPYTGWLECDSMAGATGALLCVAQGQKGRGDRLLAMRMCTRSGSAAAAAAAEVNSGDGDDKSSARDEAACSGGGAAGGGGASADSSMPSLSVHLAQWQRLALTVQAAAASPSAMLSVSRQAIGGLMSTSPGPIQGLCMCPLFAAEGAVEAEAQYAAVVLLESGCVQCYTPVRGTDAATAAAAAPAVAAPAVGPGGDKDTDAGVEGKARRSPRGITAPQPRRPAAPALSSGVFSARSEEGGGVAAQQDARDAGGDDDIVHRSVHMQLLAAHTISVITHINTCGARMHPLLRSYEFIFTAEEVRAARKVGAVVVSMSTSHEPGNHPLVDSMEVYARPAAQALAKGALDPDEHRNGSSSSGSSGLLGAGDKATAAADDARREQAHVRQALSTCSEALTLLPRPPAAADAGGEGVGGLCTGALAVLRATCLAEDVEQRWAEVRQAQRLLLSVLEPAEAAAKVDATHLAAVHQALQQPGLPLHALRRCTRLCCHAVQRLADSPAGHGGSGGDAGVVGSEAPGTRVHAVFPQLLAAMWRILSQQDADATEVDGAVGDLIRLAVLDMVAQQRCGGGAAGGAAAAAAADGGSSLRIALERLLLLLCAPSLRISSAATRHLADVLGGTSGGARSAPAQALPTAASAADAAAALVNEAVAAAEAAAAAVAAAFADAEGALASGAAPMDVEDGASADAAHVQPPEDDMDDPDSEQAQLAAALAMSLVPDTAPPAAAGEEPDVDAAVPLKKEEFCCDGCKEFPVRIVRYHCTVCADFDLCQACYSDYHVARGDDPSHIPNSEHTPQHRVIAIPIVSHGDGGGSAVLSAAELAAAAAAAPVAAMDVDMPPPPLSAAPPGAAAAVTEGGGGQAAAAAAEAVPDALGADSALHGPLAELGDALFPLLMEQLPRLAQARAAAPLQLAHYMVMLLRMAAADAHAAPKRMGRLAALVAHEVRAALHNDGGGGGGGGSGGSSGADGFAAATWSDGELDALSLLAQTLRHLLAWRPVDSASAAVPPAQDDAASAAELADEAAAVTAAAAPRSLSRSSAPAALWRSKLLAAVCGRRSSRSRRDKGRSGSSSAMAVDTAAAAVEPPLEEVLCRMLGLLLSEEEGVGRRQRSGVAAAAVAEQLPQLLRASVDTGGDSAGASAPAGVTAGTMALLLAKDGCTIASDAKAKLRRVRLTQCSLSLIIAQQTDKTDTESLSGSKPPTPIGTLAAFARATKSAAHGSRAEPATNVLLASLLELCADMASALQRRTPASKSTETTGDTSSSGGGGGGGDGAVISSSAHAPRSSSGGGGGGSSSRDGASLSWSRLWPALLCHVIAARAHRGVKPVAKRLLRRLCHGQSRYHAVRDGHLFSAEMRKVVSALPRHVHELIRATVSPAATLNAAGPQASEHSKRWARAPVELEYTTQVGLRTSLRTLEKAARVRAANWRAFAALPSLPQPELPWMAGASGESSTSAIVLASGASSAHLLEQLPPVCVLFALAEGMVPPSVLVRLCELVTLMGEEKEARDTTAALVRHVWAASPSTAQAQVVRRLTAALPAAVIQGVRARQWLDLLVSLVSELARGGDASAGLDAEALTLALAGALRGQLAALRAQPNAQLYEAITAVTTAPPCALELEPCLACAAAAAAAKGGGGGGGGGGIGGEHGSAPPLPPLPQYLAMVPLDTMRATFRTSENAMLVQLKGRYMIRKLALRVHEPHGRFVKLINVYYSPKKVSTLAELRMPENADKWHFCVAIPMEQDKLSVQVELPLPLLAANLMFEYAEFHEGGDLDVVGARDRGAAAAGLLCPRCGRPVTDMHGICRQCGEVAFQCRQCRHINYERLDAFLCVECGYCAYGQFSFRVAATRAGVGCDVIATEAECKDAIKAVEACAARMEQARKQLHELRPRVQALVELIQHRDEQGSDAQAQSMNSLITHMLEAELSAGMRPSAVKCLRGETAVSLPPMDELLGDADDHDEDKDDYDDNDEGCDDDDEDGDGDGDGGWGGLCYAMDNDDNEENKARTLEALDVLLATMRDNQGDMDGNACPPAEIAAVERAIVQLSGSPAGHAAGAGDDSAAAASPPAAVRMPLSAVVRLARAASMGSISEARAIAARIASGDGGDGGGEGRVAVGLDGSSGGGGGGGGGNEGRVAVGLDGRPLEGRGGVGLAPRSSSRGAHPWLSGAPSPPQEGDAPRAARASGAPGRSAAARTLREIARSRDRAGSGGGEGAAAANAALLALPMPPSPGGTASQAVIADVSPHVSKLVAVYGGECRAAHAKLQAAAVEMEGLQSQLRRYQRAQLQGYRRSHYLAQPPPNHPTVHGGRCYRCAQEIVSLLLELLQSLTLTPQLAARLLESGLVMELVDGGVRVGGLAMQAAARAAVVALAERSSAVAAFVHRQAVLRLRWRLQYTVTPGAGTAAARGALEDLLLLHELCLSPTVRFKLFRDPQLVGCKVITRSQRRITPITTSCADTAIRPPALRAQAASSELQEEHNATACWRQHMRLLQDVLSEAATLLRDSPAVAQHVALPCLQTLAAACLKADLTPALEAPAAEGDALAVFHRVLLACDPRTSTQLTSLTSSAIPQDTVASAVLRDALNASADAWGEGQCPHWQTVEQARRKKLAMHAWCKWTARALRKPSAAAAPALPSAVAELSQPLTFTSLQALPPAAPVPAHFLWQLLVAPQCESLRVTAALLLHRLASGVGSGDAAGGGGGVAASLAVMEATAHVVGCAVSQGLEAEAVQVEQTWGPVRGGAPPRSGLLLVRLAHLLSGLASGSTHVAKQLQAQDLPLVLEVSVKLKGLTVACTRHTDEAAALLDDLLSTYCYNTTGAGTAASGPAHSARSKVLYLSAMVSVLRRNALYHAGHHHHHPLQAQPLPQAQQQQQQVVAWALPLPAVRSVLREACDAVVPPKRLPRFAVLLRRAPTQEEFFRGSLPTNPIFSWDIASADAGRSGGAPGEVPEPTLRDLRARIAKDLDMADAMELLELLVCGRIVSLDIPIRVVQAELWRPHVLSINANDYDSDCDAEVLPPMTVTYRLAGVDGEATEEVVETLVDSAAQASQDPEQQFACTSAIGENGGLPLLLALAHPPQLPHQHLSTEEGSEGGSTIAATVGAMRAEVCTLALRLLRHCCMLHSNRARLVAIKAPGVLLRRLVEVLRGSGSGTSAGSSESNGAVADSLLQILELLVQEHTDSGVAASSPSTADDIVPMETDTELAAAASTSAAAAAETTDAMDTEGQDESEDSDGAAEGDEDESGAQHLHFLLTALLEDGEGALVMALLSKPALAVSVSRTMPFLTYGRTAAARMLAERLVQVVDWEAVAEEESAIRAAENAQPPRAPSAQEVRRQCFLGALDMMGADSGRLVRHSLLQAGFVASTAAFVMQGVPDDKSGRGDEWAAYYKRPALERAIKTLSGLCKGHTPSQQVLLEQGVLAALHIAASNASSGSVGLLAEALLDEVASNAECTTGPPAAPAEAVKAMREASKAAKREMAQLQRAKALQAMGQRSQPAAAKVPAALASPARRASAAAAAAAAASPSSRGAAAMAAAKAAAAAASAAAAAAASASWMDEMNALEEESGLACMVCQEGYVLRPAEPLGVYVYARCLQSQRLSDLEGDFLVKESSAAVARAAAEAAAAEVARQLQEDECDDDDEEEDDSAPMSPYQVVALRQLSADAREYRSEQQQRAGFMTRRRYPSLGGQARVGGLIATVTALNAIHLSCHREAVRSDRGLRNPKTEWEGAALRNSRVLCNSILPIKPPAPASATAAPARNAEDSWSKGVDLHFSHLREVGKSESSRLALVLHDIRLLLLQLSYQETMRSASGGGSVSSNMTLLWHQLQLAAHLAGATTSPSTASPDPSQANHYKSLLAAFIESAKVAREVAAAGAHESPEAAANAKAPYAMLHECVCFAMVLTMVFSTPTAWLSNRSLFLEQALRHAGARRARGIESSGVQDKAGVSGAAASSGGSGTLQRRRSRSRSMSGALAAGAGGGKRKRSGSVADGDAAESDQPTPLSSARPLLLFFGLVDRAHHMAATSHTALSATEGTGDTAAVSPAQWATSCDSEGVIALGSELLRHYEQSLVPAMTPGAYIAAAAPPAADALSGVSDLYLVANTSEEVASRDAVEFVDETYVRLMLEGEAMAAPAGGADKTGAAATTASR</sequence>
<feature type="compositionally biased region" description="Gly residues" evidence="8">
    <location>
        <begin position="3740"/>
        <end position="3749"/>
    </location>
</feature>
<feature type="compositionally biased region" description="Acidic residues" evidence="8">
    <location>
        <begin position="4424"/>
        <end position="4456"/>
    </location>
</feature>
<feature type="region of interest" description="Disordered" evidence="8">
    <location>
        <begin position="4418"/>
        <end position="4460"/>
    </location>
</feature>
<feature type="region of interest" description="Disordered" evidence="8">
    <location>
        <begin position="3160"/>
        <end position="3182"/>
    </location>
</feature>
<dbReference type="PROSITE" id="PS01357">
    <property type="entry name" value="ZF_ZZ_1"/>
    <property type="match status" value="1"/>
</dbReference>
<feature type="compositionally biased region" description="Low complexity" evidence="8">
    <location>
        <begin position="2694"/>
        <end position="2704"/>
    </location>
</feature>
<dbReference type="Gene3D" id="3.30.60.90">
    <property type="match status" value="1"/>
</dbReference>
<dbReference type="InterPro" id="IPR025704">
    <property type="entry name" value="E3_Ub_ligase_UBR4_C"/>
</dbReference>
<feature type="compositionally biased region" description="Acidic residues" evidence="8">
    <location>
        <begin position="6104"/>
        <end position="6117"/>
    </location>
</feature>
<proteinExistence type="inferred from homology"/>
<dbReference type="InterPro" id="IPR045189">
    <property type="entry name" value="UBR4-like"/>
</dbReference>
<evidence type="ECO:0000256" key="1">
    <source>
        <dbReference type="ARBA" id="ARBA00009970"/>
    </source>
</evidence>
<feature type="domain" description="UBR-type" evidence="10">
    <location>
        <begin position="1874"/>
        <end position="1960"/>
    </location>
</feature>
<dbReference type="Pfam" id="PF02207">
    <property type="entry name" value="zf-UBR"/>
    <property type="match status" value="1"/>
</dbReference>
<accession>A0A835Z9Y3</accession>
<feature type="compositionally biased region" description="Low complexity" evidence="8">
    <location>
        <begin position="662"/>
        <end position="681"/>
    </location>
</feature>
<evidence type="ECO:0000313" key="12">
    <source>
        <dbReference type="Proteomes" id="UP000664859"/>
    </source>
</evidence>
<organism evidence="11 12">
    <name type="scientific">Tribonema minus</name>
    <dbReference type="NCBI Taxonomy" id="303371"/>
    <lineage>
        <taxon>Eukaryota</taxon>
        <taxon>Sar</taxon>
        <taxon>Stramenopiles</taxon>
        <taxon>Ochrophyta</taxon>
        <taxon>PX clade</taxon>
        <taxon>Xanthophyceae</taxon>
        <taxon>Tribonematales</taxon>
        <taxon>Tribonemataceae</taxon>
        <taxon>Tribonema</taxon>
    </lineage>
</organism>
<comment type="similarity">
    <text evidence="1 7">Belongs to the UBR4 family.</text>
</comment>
<keyword evidence="4" id="KW-0862">Zinc</keyword>
<feature type="region of interest" description="Disordered" evidence="8">
    <location>
        <begin position="2529"/>
        <end position="2560"/>
    </location>
</feature>
<gene>
    <name evidence="11" type="ORF">JKP88DRAFT_260966</name>
</gene>
<feature type="region of interest" description="Disordered" evidence="8">
    <location>
        <begin position="4572"/>
        <end position="4665"/>
    </location>
</feature>
<feature type="region of interest" description="Disordered" evidence="8">
    <location>
        <begin position="6404"/>
        <end position="6472"/>
    </location>
</feature>
<feature type="region of interest" description="Disordered" evidence="8">
    <location>
        <begin position="2666"/>
        <end position="2730"/>
    </location>
</feature>
<feature type="compositionally biased region" description="Low complexity" evidence="8">
    <location>
        <begin position="6415"/>
        <end position="6424"/>
    </location>
</feature>
<feature type="region of interest" description="Disordered" evidence="8">
    <location>
        <begin position="818"/>
        <end position="837"/>
    </location>
</feature>
<feature type="region of interest" description="Disordered" evidence="8">
    <location>
        <begin position="3723"/>
        <end position="3774"/>
    </location>
</feature>
<feature type="compositionally biased region" description="Low complexity" evidence="8">
    <location>
        <begin position="5677"/>
        <end position="5690"/>
    </location>
</feature>
<feature type="compositionally biased region" description="Gly residues" evidence="8">
    <location>
        <begin position="4591"/>
        <end position="4604"/>
    </location>
</feature>
<feature type="compositionally biased region" description="Low complexity" evidence="8">
    <location>
        <begin position="4650"/>
        <end position="4665"/>
    </location>
</feature>
<feature type="compositionally biased region" description="Low complexity" evidence="8">
    <location>
        <begin position="3730"/>
        <end position="3739"/>
    </location>
</feature>
<dbReference type="InterPro" id="IPR043145">
    <property type="entry name" value="Znf_ZZ_sf"/>
</dbReference>
<keyword evidence="12" id="KW-1185">Reference proteome</keyword>
<evidence type="ECO:0000256" key="8">
    <source>
        <dbReference type="SAM" id="MobiDB-lite"/>
    </source>
</evidence>
<dbReference type="Pfam" id="PF00569">
    <property type="entry name" value="ZZ"/>
    <property type="match status" value="1"/>
</dbReference>
<feature type="region of interest" description="Disordered" evidence="8">
    <location>
        <begin position="662"/>
        <end position="688"/>
    </location>
</feature>
<feature type="compositionally biased region" description="Basic and acidic residues" evidence="8">
    <location>
        <begin position="2673"/>
        <end position="2685"/>
    </location>
</feature>
<feature type="region of interest" description="Disordered" evidence="8">
    <location>
        <begin position="6099"/>
        <end position="6122"/>
    </location>
</feature>
<dbReference type="Pfam" id="PF13764">
    <property type="entry name" value="E3_UbLigase_R4"/>
    <property type="match status" value="2"/>
</dbReference>
<dbReference type="Proteomes" id="UP000664859">
    <property type="component" value="Unassembled WGS sequence"/>
</dbReference>
<evidence type="ECO:0000256" key="5">
    <source>
        <dbReference type="PROSITE-ProRule" id="PRU00228"/>
    </source>
</evidence>